<reference evidence="2 3" key="1">
    <citation type="journal article" date="2014" name="PLoS Genet.">
        <title>Analysis of the Phlebiopsis gigantea genome, transcriptome and secretome provides insight into its pioneer colonization strategies of wood.</title>
        <authorList>
            <person name="Hori C."/>
            <person name="Ishida T."/>
            <person name="Igarashi K."/>
            <person name="Samejima M."/>
            <person name="Suzuki H."/>
            <person name="Master E."/>
            <person name="Ferreira P."/>
            <person name="Ruiz-Duenas F.J."/>
            <person name="Held B."/>
            <person name="Canessa P."/>
            <person name="Larrondo L.F."/>
            <person name="Schmoll M."/>
            <person name="Druzhinina I.S."/>
            <person name="Kubicek C.P."/>
            <person name="Gaskell J.A."/>
            <person name="Kersten P."/>
            <person name="St John F."/>
            <person name="Glasner J."/>
            <person name="Sabat G."/>
            <person name="Splinter BonDurant S."/>
            <person name="Syed K."/>
            <person name="Yadav J."/>
            <person name="Mgbeahuruike A.C."/>
            <person name="Kovalchuk A."/>
            <person name="Asiegbu F.O."/>
            <person name="Lackner G."/>
            <person name="Hoffmeister D."/>
            <person name="Rencoret J."/>
            <person name="Gutierrez A."/>
            <person name="Sun H."/>
            <person name="Lindquist E."/>
            <person name="Barry K."/>
            <person name="Riley R."/>
            <person name="Grigoriev I.V."/>
            <person name="Henrissat B."/>
            <person name="Kues U."/>
            <person name="Berka R.M."/>
            <person name="Martinez A.T."/>
            <person name="Covert S.F."/>
            <person name="Blanchette R.A."/>
            <person name="Cullen D."/>
        </authorList>
    </citation>
    <scope>NUCLEOTIDE SEQUENCE [LARGE SCALE GENOMIC DNA]</scope>
    <source>
        <strain evidence="2 3">11061_1 CR5-6</strain>
    </source>
</reference>
<dbReference type="PROSITE" id="PS51212">
    <property type="entry name" value="WSC"/>
    <property type="match status" value="1"/>
</dbReference>
<evidence type="ECO:0000259" key="1">
    <source>
        <dbReference type="PROSITE" id="PS51212"/>
    </source>
</evidence>
<evidence type="ECO:0000313" key="2">
    <source>
        <dbReference type="EMBL" id="KIP03263.1"/>
    </source>
</evidence>
<organism evidence="2 3">
    <name type="scientific">Phlebiopsis gigantea (strain 11061_1 CR5-6)</name>
    <name type="common">White-rot fungus</name>
    <name type="synonym">Peniophora gigantea</name>
    <dbReference type="NCBI Taxonomy" id="745531"/>
    <lineage>
        <taxon>Eukaryota</taxon>
        <taxon>Fungi</taxon>
        <taxon>Dikarya</taxon>
        <taxon>Basidiomycota</taxon>
        <taxon>Agaricomycotina</taxon>
        <taxon>Agaricomycetes</taxon>
        <taxon>Polyporales</taxon>
        <taxon>Phanerochaetaceae</taxon>
        <taxon>Phlebiopsis</taxon>
    </lineage>
</organism>
<proteinExistence type="predicted"/>
<name>A0A0C3PDC9_PHLG1</name>
<dbReference type="Proteomes" id="UP000053257">
    <property type="component" value="Unassembled WGS sequence"/>
</dbReference>
<accession>A0A0C3PDC9</accession>
<dbReference type="OrthoDB" id="5985073at2759"/>
<dbReference type="SMART" id="SM00321">
    <property type="entry name" value="WSC"/>
    <property type="match status" value="1"/>
</dbReference>
<gene>
    <name evidence="2" type="ORF">PHLGIDRAFT_246660</name>
</gene>
<evidence type="ECO:0000313" key="3">
    <source>
        <dbReference type="Proteomes" id="UP000053257"/>
    </source>
</evidence>
<dbReference type="Pfam" id="PF01822">
    <property type="entry name" value="WSC"/>
    <property type="match status" value="1"/>
</dbReference>
<dbReference type="InterPro" id="IPR002889">
    <property type="entry name" value="WSC_carb-bd"/>
</dbReference>
<dbReference type="EMBL" id="KN840625">
    <property type="protein sequence ID" value="KIP03263.1"/>
    <property type="molecule type" value="Genomic_DNA"/>
</dbReference>
<feature type="domain" description="WSC" evidence="1">
    <location>
        <begin position="86"/>
        <end position="181"/>
    </location>
</feature>
<dbReference type="AlphaFoldDB" id="A0A0C3PDC9"/>
<keyword evidence="3" id="KW-1185">Reference proteome</keyword>
<dbReference type="HOGENOM" id="CLU_1267291_0_0_1"/>
<dbReference type="STRING" id="745531.A0A0C3PDC9"/>
<sequence>MPICAQYIRPYSDNTYWWQNVCEFTADPSSLVADQVEMWDSGFPCNPGRVGTCCSAFTGCANLIGCLGPETALPPYDFSESPSSEWAVDIPCAVDNPARIFANVIARVGPDTTTSTCTSYCQEQGFPYAGVEYGQECYCGTGYVDNTPPPADDTSTCSFPCAGSYYDRCGGSWRIQTYKFI</sequence>
<protein>
    <recommendedName>
        <fullName evidence="1">WSC domain-containing protein</fullName>
    </recommendedName>
</protein>